<evidence type="ECO:0000313" key="11">
    <source>
        <dbReference type="EMBL" id="MFC0384630.1"/>
    </source>
</evidence>
<organism evidence="11 12">
    <name type="scientific">Muricoccus vinaceus</name>
    <dbReference type="NCBI Taxonomy" id="424704"/>
    <lineage>
        <taxon>Bacteria</taxon>
        <taxon>Pseudomonadati</taxon>
        <taxon>Pseudomonadota</taxon>
        <taxon>Alphaproteobacteria</taxon>
        <taxon>Acetobacterales</taxon>
        <taxon>Roseomonadaceae</taxon>
        <taxon>Muricoccus</taxon>
    </lineage>
</organism>
<gene>
    <name evidence="11" type="ORF">ACFFIC_03580</name>
</gene>
<evidence type="ECO:0000313" key="12">
    <source>
        <dbReference type="Proteomes" id="UP001589789"/>
    </source>
</evidence>
<dbReference type="Gene3D" id="3.40.50.1110">
    <property type="entry name" value="SGNH hydrolase"/>
    <property type="match status" value="1"/>
</dbReference>
<evidence type="ECO:0000256" key="2">
    <source>
        <dbReference type="ARBA" id="ARBA00022475"/>
    </source>
</evidence>
<dbReference type="GO" id="GO:0016746">
    <property type="term" value="F:acyltransferase activity"/>
    <property type="evidence" value="ECO:0007669"/>
    <property type="project" value="UniProtKB-KW"/>
</dbReference>
<dbReference type="InterPro" id="IPR036514">
    <property type="entry name" value="SGNH_hydro_sf"/>
</dbReference>
<feature type="transmembrane region" description="Helical" evidence="8">
    <location>
        <begin position="269"/>
        <end position="291"/>
    </location>
</feature>
<keyword evidence="12" id="KW-1185">Reference proteome</keyword>
<keyword evidence="2" id="KW-1003">Cell membrane</keyword>
<dbReference type="SUPFAM" id="SSF52266">
    <property type="entry name" value="SGNH hydrolase"/>
    <property type="match status" value="1"/>
</dbReference>
<name>A0ABV6IM00_9PROT</name>
<accession>A0ABV6IM00</accession>
<keyword evidence="7 11" id="KW-0012">Acyltransferase</keyword>
<sequence>MNPAFLHECRGRIRHLLPLPVAQGAHLPYRADIDGLRAIAVLSVVAFHADIGALGGGYVGVDVFLVISGFLIGSLVHGQVCAGTFTFRDFYERRIRRILPAFLVMLAGTLLLGARFAMPAEMTELGRSSLAALLSLSNIHFQRNTDYFDTPAESQPLLHTWSLAVEEQFYLLLPPAIVLVHRFMPRALRPFVLASAAASLALSMVAIKAYPDATFYLLPTRAWELLLGMLVGLYRFPLLENARVRSAVAALGAAMVLTAILAFTEHTTFPGTAALLPCLGAACVIAAGGAGPTAVGRALSARPLVLTGLMSYSIYLWHWPVIVFQRADAFLVSRGNTLVETLVILAASILAGAASWHFVEKPFRSRQRVGRAALFRAAGGGSAALAAAAAVVIGSGGYPSRFPPGAREAAAFLDYNPRANYRAGTCMISSGFTFQNFRKEVCLARSASERNFLLLGDSHAAHLWRGLEQIIPDANIMQATASGCRPTLRAAPRAWNECRMVVDHALREYLPSNAVEALVLAAKWEQADLPGLAETLDWARGRGVKVILLGPIVQYEAAVPRLVANSLRSGHDLLGRHRLSRLKRLDAEMRALAQSRGARYVSLWDIMCAQANCLATTAEGRPLQFDYGHVTAEGSRRLAELVIPAMGPGS</sequence>
<dbReference type="Pfam" id="PF19040">
    <property type="entry name" value="SGNH"/>
    <property type="match status" value="1"/>
</dbReference>
<reference evidence="11 12" key="1">
    <citation type="submission" date="2024-09" db="EMBL/GenBank/DDBJ databases">
        <authorList>
            <person name="Sun Q."/>
            <person name="Mori K."/>
        </authorList>
    </citation>
    <scope>NUCLEOTIDE SEQUENCE [LARGE SCALE GENOMIC DNA]</scope>
    <source>
        <strain evidence="11 12">CCM 7468</strain>
    </source>
</reference>
<dbReference type="RefSeq" id="WP_377048698.1">
    <property type="nucleotide sequence ID" value="NZ_JBHLVZ010000002.1"/>
</dbReference>
<feature type="transmembrane region" description="Helical" evidence="8">
    <location>
        <begin position="380"/>
        <end position="398"/>
    </location>
</feature>
<evidence type="ECO:0000256" key="5">
    <source>
        <dbReference type="ARBA" id="ARBA00022989"/>
    </source>
</evidence>
<feature type="transmembrane region" description="Helical" evidence="8">
    <location>
        <begin position="303"/>
        <end position="322"/>
    </location>
</feature>
<feature type="transmembrane region" description="Helical" evidence="8">
    <location>
        <begin position="342"/>
        <end position="359"/>
    </location>
</feature>
<feature type="transmembrane region" description="Helical" evidence="8">
    <location>
        <begin position="246"/>
        <end position="263"/>
    </location>
</feature>
<dbReference type="PANTHER" id="PTHR23028">
    <property type="entry name" value="ACETYLTRANSFERASE"/>
    <property type="match status" value="1"/>
</dbReference>
<feature type="domain" description="SGNH" evidence="10">
    <location>
        <begin position="438"/>
        <end position="643"/>
    </location>
</feature>
<evidence type="ECO:0000256" key="1">
    <source>
        <dbReference type="ARBA" id="ARBA00004651"/>
    </source>
</evidence>
<keyword evidence="5 8" id="KW-1133">Transmembrane helix</keyword>
<dbReference type="EC" id="2.3.1.-" evidence="11"/>
<protein>
    <submittedName>
        <fullName evidence="11">Acyltransferase family protein</fullName>
        <ecNumber evidence="11">2.3.1.-</ecNumber>
    </submittedName>
</protein>
<dbReference type="InterPro" id="IPR043968">
    <property type="entry name" value="SGNH"/>
</dbReference>
<feature type="transmembrane region" description="Helical" evidence="8">
    <location>
        <begin position="191"/>
        <end position="210"/>
    </location>
</feature>
<evidence type="ECO:0000259" key="10">
    <source>
        <dbReference type="Pfam" id="PF19040"/>
    </source>
</evidence>
<comment type="subcellular location">
    <subcellularLocation>
        <location evidence="1">Cell membrane</location>
        <topology evidence="1">Multi-pass membrane protein</topology>
    </subcellularLocation>
</comment>
<dbReference type="InterPro" id="IPR050879">
    <property type="entry name" value="Acyltransferase_3"/>
</dbReference>
<keyword evidence="3 11" id="KW-0808">Transferase</keyword>
<evidence type="ECO:0000256" key="3">
    <source>
        <dbReference type="ARBA" id="ARBA00022679"/>
    </source>
</evidence>
<evidence type="ECO:0000256" key="6">
    <source>
        <dbReference type="ARBA" id="ARBA00023136"/>
    </source>
</evidence>
<keyword evidence="6 8" id="KW-0472">Membrane</keyword>
<evidence type="ECO:0000256" key="8">
    <source>
        <dbReference type="SAM" id="Phobius"/>
    </source>
</evidence>
<evidence type="ECO:0000256" key="4">
    <source>
        <dbReference type="ARBA" id="ARBA00022692"/>
    </source>
</evidence>
<dbReference type="InterPro" id="IPR002656">
    <property type="entry name" value="Acyl_transf_3_dom"/>
</dbReference>
<dbReference type="EMBL" id="JBHLVZ010000002">
    <property type="protein sequence ID" value="MFC0384630.1"/>
    <property type="molecule type" value="Genomic_DNA"/>
</dbReference>
<evidence type="ECO:0000256" key="7">
    <source>
        <dbReference type="ARBA" id="ARBA00023315"/>
    </source>
</evidence>
<feature type="transmembrane region" description="Helical" evidence="8">
    <location>
        <begin position="168"/>
        <end position="184"/>
    </location>
</feature>
<evidence type="ECO:0000259" key="9">
    <source>
        <dbReference type="Pfam" id="PF01757"/>
    </source>
</evidence>
<comment type="caution">
    <text evidence="11">The sequence shown here is derived from an EMBL/GenBank/DDBJ whole genome shotgun (WGS) entry which is preliminary data.</text>
</comment>
<feature type="transmembrane region" description="Helical" evidence="8">
    <location>
        <begin position="64"/>
        <end position="87"/>
    </location>
</feature>
<keyword evidence="4 8" id="KW-0812">Transmembrane</keyword>
<dbReference type="Pfam" id="PF01757">
    <property type="entry name" value="Acyl_transf_3"/>
    <property type="match status" value="1"/>
</dbReference>
<dbReference type="PANTHER" id="PTHR23028:SF53">
    <property type="entry name" value="ACYL_TRANSF_3 DOMAIN-CONTAINING PROTEIN"/>
    <property type="match status" value="1"/>
</dbReference>
<feature type="transmembrane region" description="Helical" evidence="8">
    <location>
        <begin position="38"/>
        <end position="58"/>
    </location>
</feature>
<dbReference type="Proteomes" id="UP001589789">
    <property type="component" value="Unassembled WGS sequence"/>
</dbReference>
<feature type="transmembrane region" description="Helical" evidence="8">
    <location>
        <begin position="99"/>
        <end position="118"/>
    </location>
</feature>
<feature type="domain" description="Acyltransferase 3" evidence="9">
    <location>
        <begin position="31"/>
        <end position="352"/>
    </location>
</feature>
<feature type="transmembrane region" description="Helical" evidence="8">
    <location>
        <begin position="216"/>
        <end position="234"/>
    </location>
</feature>
<proteinExistence type="predicted"/>